<dbReference type="VEuPathDB" id="VectorBase:RPRC009976"/>
<evidence type="ECO:0000313" key="2">
    <source>
        <dbReference type="EnsemblMetazoa" id="RPRC009976-PA"/>
    </source>
</evidence>
<dbReference type="HOGENOM" id="CLU_1318314_0_0_1"/>
<feature type="region of interest" description="Disordered" evidence="1">
    <location>
        <begin position="173"/>
        <end position="195"/>
    </location>
</feature>
<accession>T1I106</accession>
<feature type="region of interest" description="Disordered" evidence="1">
    <location>
        <begin position="1"/>
        <end position="42"/>
    </location>
</feature>
<evidence type="ECO:0000313" key="3">
    <source>
        <dbReference type="Proteomes" id="UP000015103"/>
    </source>
</evidence>
<dbReference type="EnsemblMetazoa" id="RPRC009976-RA">
    <property type="protein sequence ID" value="RPRC009976-PA"/>
    <property type="gene ID" value="RPRC009976"/>
</dbReference>
<feature type="compositionally biased region" description="Low complexity" evidence="1">
    <location>
        <begin position="18"/>
        <end position="35"/>
    </location>
</feature>
<feature type="region of interest" description="Disordered" evidence="1">
    <location>
        <begin position="69"/>
        <end position="150"/>
    </location>
</feature>
<dbReference type="Proteomes" id="UP000015103">
    <property type="component" value="Unassembled WGS sequence"/>
</dbReference>
<organism evidence="2 3">
    <name type="scientific">Rhodnius prolixus</name>
    <name type="common">Triatomid bug</name>
    <dbReference type="NCBI Taxonomy" id="13249"/>
    <lineage>
        <taxon>Eukaryota</taxon>
        <taxon>Metazoa</taxon>
        <taxon>Ecdysozoa</taxon>
        <taxon>Arthropoda</taxon>
        <taxon>Hexapoda</taxon>
        <taxon>Insecta</taxon>
        <taxon>Pterygota</taxon>
        <taxon>Neoptera</taxon>
        <taxon>Paraneoptera</taxon>
        <taxon>Hemiptera</taxon>
        <taxon>Heteroptera</taxon>
        <taxon>Panheteroptera</taxon>
        <taxon>Cimicomorpha</taxon>
        <taxon>Reduviidae</taxon>
        <taxon>Triatominae</taxon>
        <taxon>Rhodnius</taxon>
    </lineage>
</organism>
<dbReference type="InParanoid" id="T1I106"/>
<reference evidence="2" key="1">
    <citation type="submission" date="2015-05" db="UniProtKB">
        <authorList>
            <consortium name="EnsemblMetazoa"/>
        </authorList>
    </citation>
    <scope>IDENTIFICATION</scope>
</reference>
<proteinExistence type="predicted"/>
<sequence length="209" mass="20602">MARLRAAVQGGAGPSQARLTPRQRLTQATTAAAAARPPPTVWGATARANRAGATCPPPAPAARTCPPVAGTSGLRPPTSGGAIPRTRPAGGTIPRPAAAGGAIPRTTAASGSCPRPAAGRGPSLLQRPAAGAPCPPPPALPAQPPSPKPVSILKKRNNMIGEVNAQLAATAASQGQTTATRLNEQGAVGGARPKKKVRIVTPAEEVAAA</sequence>
<feature type="compositionally biased region" description="Pro residues" evidence="1">
    <location>
        <begin position="133"/>
        <end position="148"/>
    </location>
</feature>
<name>T1I106_RHOPR</name>
<dbReference type="EMBL" id="ACPB03016230">
    <property type="status" value="NOT_ANNOTATED_CDS"/>
    <property type="molecule type" value="Genomic_DNA"/>
</dbReference>
<feature type="compositionally biased region" description="Low complexity" evidence="1">
    <location>
        <begin position="87"/>
        <end position="109"/>
    </location>
</feature>
<dbReference type="AlphaFoldDB" id="T1I106"/>
<evidence type="ECO:0000256" key="1">
    <source>
        <dbReference type="SAM" id="MobiDB-lite"/>
    </source>
</evidence>
<keyword evidence="3" id="KW-1185">Reference proteome</keyword>
<protein>
    <submittedName>
        <fullName evidence="2">Uncharacterized protein</fullName>
    </submittedName>
</protein>